<dbReference type="PROSITE" id="PS00479">
    <property type="entry name" value="ZF_DAG_PE_1"/>
    <property type="match status" value="1"/>
</dbReference>
<dbReference type="Gene3D" id="3.30.60.20">
    <property type="match status" value="1"/>
</dbReference>
<evidence type="ECO:0008006" key="10">
    <source>
        <dbReference type="Google" id="ProtNLM"/>
    </source>
</evidence>
<keyword evidence="4" id="KW-0175">Coiled coil</keyword>
<evidence type="ECO:0000313" key="9">
    <source>
        <dbReference type="Proteomes" id="UP000654370"/>
    </source>
</evidence>
<dbReference type="InterPro" id="IPR000198">
    <property type="entry name" value="RhoGAP_dom"/>
</dbReference>
<dbReference type="EMBL" id="JAEPQZ010000005">
    <property type="protein sequence ID" value="KAG2181306.1"/>
    <property type="molecule type" value="Genomic_DNA"/>
</dbReference>
<dbReference type="OrthoDB" id="79452at2759"/>
<sequence>SVSRNALNEFNLAKEEFANEVSARQTAEESSRKANAQLKALQDAEVNGQADYVRVTREEIGHLGLTRSELDITCKQLREIRDTLAREISELADKYRAGLTSYISPSIHLEYHQQALQQEIKSLQIEREMVKNDIQKQSKTRDEVIHETVMLNTKMAELTEMNNDLSRRVTEREREAAAVMAGTAFLNPAQLQNRPHVPEPPMSNRMSNEYGQGQTVKKIAQRDSFIGAQAPRKFNFRKNRGPNMFGKLGNNTNNYQTAKVRSPPQTVNGETGYALGVDSGLAPAPPVPTPSLSETSSNRRKPIASPPSNSDVSIQQFSQYQGQHELIQASFLRLVKCDICGDKIWGRNELKCQACGCILHQKCLPHLSNKCNRKSSQENAMGDGISSDHSSPVIGNDLASQVRIDGGTVPHLVKQCIEAVEHRGLDFEGLYRKSGGASQMRFIQQAFENGDAVDLKDVDQFNDICAITSVLKTYFRELPNPLLTYELHPKFIDAISNKARDEQIQCFYQLIQQLPTENYDTLKYLMQHLDRVRQNSSDNLMTAKNISVVFGPTLMRDVDPNRDLLEMNFKNASIEFILNHIYVLFKRSSLDEESPRNSGGSPGSNNSTIGAHRRTASSDERRRAIPPAMPPRAGGDYI</sequence>
<dbReference type="CDD" id="cd00159">
    <property type="entry name" value="RhoGAP"/>
    <property type="match status" value="1"/>
</dbReference>
<dbReference type="PANTHER" id="PTHR46075">
    <property type="entry name" value="CHIMERIN FAMILY MEMBER"/>
    <property type="match status" value="1"/>
</dbReference>
<feature type="non-terminal residue" evidence="8">
    <location>
        <position position="1"/>
    </location>
</feature>
<dbReference type="Gene3D" id="1.10.555.10">
    <property type="entry name" value="Rho GTPase activation protein"/>
    <property type="match status" value="1"/>
</dbReference>
<dbReference type="SUPFAM" id="SSF48350">
    <property type="entry name" value="GTPase activation domain, GAP"/>
    <property type="match status" value="1"/>
</dbReference>
<dbReference type="InterPro" id="IPR008936">
    <property type="entry name" value="Rho_GTPase_activation_prot"/>
</dbReference>
<dbReference type="GO" id="GO:0007165">
    <property type="term" value="P:signal transduction"/>
    <property type="evidence" value="ECO:0007669"/>
    <property type="project" value="InterPro"/>
</dbReference>
<name>A0A8H7PY62_MORIS</name>
<dbReference type="InterPro" id="IPR051854">
    <property type="entry name" value="Rho-type_GAP"/>
</dbReference>
<dbReference type="PANTHER" id="PTHR46075:SF2">
    <property type="entry name" value="RHO GTPASE ACTIVATING PROTEIN AT 5A, ISOFORM A"/>
    <property type="match status" value="1"/>
</dbReference>
<dbReference type="PROSITE" id="PS50238">
    <property type="entry name" value="RHOGAP"/>
    <property type="match status" value="1"/>
</dbReference>
<feature type="region of interest" description="Disordered" evidence="5">
    <location>
        <begin position="255"/>
        <end position="312"/>
    </location>
</feature>
<dbReference type="GO" id="GO:0005096">
    <property type="term" value="F:GTPase activator activity"/>
    <property type="evidence" value="ECO:0007669"/>
    <property type="project" value="UniProtKB-KW"/>
</dbReference>
<feature type="region of interest" description="Disordered" evidence="5">
    <location>
        <begin position="592"/>
        <end position="638"/>
    </location>
</feature>
<dbReference type="SMART" id="SM00324">
    <property type="entry name" value="RhoGAP"/>
    <property type="match status" value="1"/>
</dbReference>
<organism evidence="8 9">
    <name type="scientific">Mortierella isabellina</name>
    <name type="common">Filamentous fungus</name>
    <name type="synonym">Umbelopsis isabellina</name>
    <dbReference type="NCBI Taxonomy" id="91625"/>
    <lineage>
        <taxon>Eukaryota</taxon>
        <taxon>Fungi</taxon>
        <taxon>Fungi incertae sedis</taxon>
        <taxon>Mucoromycota</taxon>
        <taxon>Mucoromycotina</taxon>
        <taxon>Umbelopsidomycetes</taxon>
        <taxon>Umbelopsidales</taxon>
        <taxon>Umbelopsidaceae</taxon>
        <taxon>Umbelopsis</taxon>
    </lineage>
</organism>
<feature type="domain" description="Phorbol-ester/DAG-type" evidence="6">
    <location>
        <begin position="323"/>
        <end position="371"/>
    </location>
</feature>
<dbReference type="InterPro" id="IPR046349">
    <property type="entry name" value="C1-like_sf"/>
</dbReference>
<evidence type="ECO:0000259" key="6">
    <source>
        <dbReference type="PROSITE" id="PS50081"/>
    </source>
</evidence>
<dbReference type="FunFam" id="1.10.555.10:FF:000043">
    <property type="entry name" value="Rho GTPase activator Rga"/>
    <property type="match status" value="1"/>
</dbReference>
<accession>A0A8H7PY62</accession>
<dbReference type="Pfam" id="PF00620">
    <property type="entry name" value="RhoGAP"/>
    <property type="match status" value="1"/>
</dbReference>
<dbReference type="GO" id="GO:0046872">
    <property type="term" value="F:metal ion binding"/>
    <property type="evidence" value="ECO:0007669"/>
    <property type="project" value="UniProtKB-KW"/>
</dbReference>
<dbReference type="Pfam" id="PF00130">
    <property type="entry name" value="C1_1"/>
    <property type="match status" value="1"/>
</dbReference>
<evidence type="ECO:0000259" key="7">
    <source>
        <dbReference type="PROSITE" id="PS50238"/>
    </source>
</evidence>
<keyword evidence="3" id="KW-0862">Zinc</keyword>
<dbReference type="SMART" id="SM00109">
    <property type="entry name" value="C1"/>
    <property type="match status" value="1"/>
</dbReference>
<keyword evidence="1" id="KW-0343">GTPase activation</keyword>
<evidence type="ECO:0000256" key="3">
    <source>
        <dbReference type="ARBA" id="ARBA00022833"/>
    </source>
</evidence>
<dbReference type="InterPro" id="IPR002219">
    <property type="entry name" value="PKC_DAG/PE"/>
</dbReference>
<dbReference type="SUPFAM" id="SSF57889">
    <property type="entry name" value="Cysteine-rich domain"/>
    <property type="match status" value="1"/>
</dbReference>
<proteinExistence type="predicted"/>
<reference evidence="8" key="1">
    <citation type="submission" date="2020-12" db="EMBL/GenBank/DDBJ databases">
        <title>Metabolic potential, ecology and presence of endohyphal bacteria is reflected in genomic diversity of Mucoromycotina.</title>
        <authorList>
            <person name="Muszewska A."/>
            <person name="Okrasinska A."/>
            <person name="Steczkiewicz K."/>
            <person name="Drgas O."/>
            <person name="Orlowska M."/>
            <person name="Perlinska-Lenart U."/>
            <person name="Aleksandrzak-Piekarczyk T."/>
            <person name="Szatraj K."/>
            <person name="Zielenkiewicz U."/>
            <person name="Pilsyk S."/>
            <person name="Malc E."/>
            <person name="Mieczkowski P."/>
            <person name="Kruszewska J.S."/>
            <person name="Biernat P."/>
            <person name="Pawlowska J."/>
        </authorList>
    </citation>
    <scope>NUCLEOTIDE SEQUENCE</scope>
    <source>
        <strain evidence="8">WA0000067209</strain>
    </source>
</reference>
<feature type="compositionally biased region" description="Low complexity" evidence="5">
    <location>
        <begin position="596"/>
        <end position="607"/>
    </location>
</feature>
<protein>
    <recommendedName>
        <fullName evidence="10">RhoGAP-domain-containing protein</fullName>
    </recommendedName>
</protein>
<gene>
    <name evidence="8" type="ORF">INT43_008889</name>
</gene>
<dbReference type="Proteomes" id="UP000654370">
    <property type="component" value="Unassembled WGS sequence"/>
</dbReference>
<feature type="compositionally biased region" description="Polar residues" evidence="5">
    <location>
        <begin position="255"/>
        <end position="269"/>
    </location>
</feature>
<dbReference type="AlphaFoldDB" id="A0A8H7PY62"/>
<dbReference type="PROSITE" id="PS50081">
    <property type="entry name" value="ZF_DAG_PE_2"/>
    <property type="match status" value="1"/>
</dbReference>
<comment type="caution">
    <text evidence="8">The sequence shown here is derived from an EMBL/GenBank/DDBJ whole genome shotgun (WGS) entry which is preliminary data.</text>
</comment>
<keyword evidence="9" id="KW-1185">Reference proteome</keyword>
<evidence type="ECO:0000256" key="5">
    <source>
        <dbReference type="SAM" id="MobiDB-lite"/>
    </source>
</evidence>
<feature type="coiled-coil region" evidence="4">
    <location>
        <begin position="74"/>
        <end position="175"/>
    </location>
</feature>
<evidence type="ECO:0000256" key="1">
    <source>
        <dbReference type="ARBA" id="ARBA00022468"/>
    </source>
</evidence>
<keyword evidence="2" id="KW-0479">Metal-binding</keyword>
<feature type="domain" description="Rho-GAP" evidence="7">
    <location>
        <begin position="396"/>
        <end position="585"/>
    </location>
</feature>
<evidence type="ECO:0000256" key="4">
    <source>
        <dbReference type="SAM" id="Coils"/>
    </source>
</evidence>
<evidence type="ECO:0000313" key="8">
    <source>
        <dbReference type="EMBL" id="KAG2181306.1"/>
    </source>
</evidence>
<evidence type="ECO:0000256" key="2">
    <source>
        <dbReference type="ARBA" id="ARBA00022723"/>
    </source>
</evidence>